<dbReference type="EMBL" id="HBIU01035027">
    <property type="protein sequence ID" value="CAE0637333.1"/>
    <property type="molecule type" value="Transcribed_RNA"/>
</dbReference>
<dbReference type="EMBL" id="HBIU01035031">
    <property type="protein sequence ID" value="CAE0637336.1"/>
    <property type="molecule type" value="Transcribed_RNA"/>
</dbReference>
<accession>A0A6V1N6H8</accession>
<proteinExistence type="predicted"/>
<organism evidence="3">
    <name type="scientific">Heterosigma akashiwo</name>
    <name type="common">Chromophytic alga</name>
    <name type="synonym">Heterosigma carterae</name>
    <dbReference type="NCBI Taxonomy" id="2829"/>
    <lineage>
        <taxon>Eukaryota</taxon>
        <taxon>Sar</taxon>
        <taxon>Stramenopiles</taxon>
        <taxon>Ochrophyta</taxon>
        <taxon>Raphidophyceae</taxon>
        <taxon>Chattonellales</taxon>
        <taxon>Chattonellaceae</taxon>
        <taxon>Heterosigma</taxon>
    </lineage>
</organism>
<protein>
    <submittedName>
        <fullName evidence="3">Uncharacterized protein</fullName>
    </submittedName>
</protein>
<evidence type="ECO:0000313" key="1">
    <source>
        <dbReference type="EMBL" id="CAE0637333.1"/>
    </source>
</evidence>
<sequence>MDDAEFRNKLGKYRVVRPENFYRVIEKKASQAEQSNAVSVRSQRTSSKSPQAARNFDAVLGAQDFWVALDAYLQASGCSVPEAKKFKEAFKQAHQESFNALCFDDFEDIAKLL</sequence>
<reference evidence="3" key="1">
    <citation type="submission" date="2021-01" db="EMBL/GenBank/DDBJ databases">
        <authorList>
            <person name="Corre E."/>
            <person name="Pelletier E."/>
            <person name="Niang G."/>
            <person name="Scheremetjew M."/>
            <person name="Finn R."/>
            <person name="Kale V."/>
            <person name="Holt S."/>
            <person name="Cochrane G."/>
            <person name="Meng A."/>
            <person name="Brown T."/>
            <person name="Cohen L."/>
        </authorList>
    </citation>
    <scope>NUCLEOTIDE SEQUENCE</scope>
    <source>
        <strain evidence="3">CCMP3107</strain>
    </source>
</reference>
<evidence type="ECO:0000313" key="2">
    <source>
        <dbReference type="EMBL" id="CAE0637335.1"/>
    </source>
</evidence>
<dbReference type="EMBL" id="HBIU01035030">
    <property type="protein sequence ID" value="CAE0637335.1"/>
    <property type="molecule type" value="Transcribed_RNA"/>
</dbReference>
<dbReference type="AlphaFoldDB" id="A0A6V1N6H8"/>
<name>A0A6V1N6H8_HETAK</name>
<gene>
    <name evidence="1" type="ORF">HAKA00212_LOCUS16110</name>
    <name evidence="2" type="ORF">HAKA00212_LOCUS16112</name>
    <name evidence="3" type="ORF">HAKA00212_LOCUS16113</name>
</gene>
<evidence type="ECO:0000313" key="3">
    <source>
        <dbReference type="EMBL" id="CAE0637336.1"/>
    </source>
</evidence>